<feature type="region of interest" description="Disordered" evidence="1">
    <location>
        <begin position="56"/>
        <end position="93"/>
    </location>
</feature>
<dbReference type="PaxDb" id="4113-PGSC0003DMT400090853"/>
<dbReference type="Gramene" id="PGSC0003DMT400090853">
    <property type="protein sequence ID" value="PGSC0003DMT400090853"/>
    <property type="gene ID" value="PGSC0003DMG400040424"/>
</dbReference>
<dbReference type="AlphaFoldDB" id="M1DLC1"/>
<evidence type="ECO:0000256" key="1">
    <source>
        <dbReference type="SAM" id="MobiDB-lite"/>
    </source>
</evidence>
<dbReference type="InParanoid" id="M1DLC1"/>
<protein>
    <submittedName>
        <fullName evidence="2">'chromo' domain containing protein</fullName>
    </submittedName>
</protein>
<evidence type="ECO:0000313" key="2">
    <source>
        <dbReference type="EnsemblPlants" id="PGSC0003DMT400090853"/>
    </source>
</evidence>
<evidence type="ECO:0000313" key="3">
    <source>
        <dbReference type="Proteomes" id="UP000011115"/>
    </source>
</evidence>
<reference evidence="2" key="2">
    <citation type="submission" date="2015-06" db="UniProtKB">
        <authorList>
            <consortium name="EnsemblPlants"/>
        </authorList>
    </citation>
    <scope>IDENTIFICATION</scope>
    <source>
        <strain evidence="2">DM1-3 516 R44</strain>
    </source>
</reference>
<sequence>MDRLPRSGITNLDRLPRYGITIGSVSTFRHNYGIGYHVLMVNTKFNSVRPVAPVNAPVEESAARDRGQGRSRGRARGRGRGRLEPTGNGAPVENALVNESPHAHHEEIEENVDVDVEDLGQEGEVQAESTSVTSLDLVLAQQIMSFLKGLVGPGVLPSAQATQAPTNPPVASTMPKVGGTGGNDAFFHPLLGSVMTANEHEMLTKFLKLKHHVFLGY</sequence>
<name>M1DLC1_SOLTU</name>
<dbReference type="HOGENOM" id="CLU_059105_2_0_1"/>
<dbReference type="Proteomes" id="UP000011115">
    <property type="component" value="Unassembled WGS sequence"/>
</dbReference>
<reference evidence="3" key="1">
    <citation type="journal article" date="2011" name="Nature">
        <title>Genome sequence and analysis of the tuber crop potato.</title>
        <authorList>
            <consortium name="The Potato Genome Sequencing Consortium"/>
        </authorList>
    </citation>
    <scope>NUCLEOTIDE SEQUENCE [LARGE SCALE GENOMIC DNA]</scope>
    <source>
        <strain evidence="3">cv. DM1-3 516 R44</strain>
    </source>
</reference>
<accession>M1DLC1</accession>
<keyword evidence="3" id="KW-1185">Reference proteome</keyword>
<dbReference type="eggNOG" id="ENOG502R85Z">
    <property type="taxonomic scope" value="Eukaryota"/>
</dbReference>
<dbReference type="EnsemblPlants" id="PGSC0003DMT400090853">
    <property type="protein sequence ID" value="PGSC0003DMT400090853"/>
    <property type="gene ID" value="PGSC0003DMG400040424"/>
</dbReference>
<feature type="compositionally biased region" description="Basic residues" evidence="1">
    <location>
        <begin position="69"/>
        <end position="80"/>
    </location>
</feature>
<organism evidence="2 3">
    <name type="scientific">Solanum tuberosum</name>
    <name type="common">Potato</name>
    <dbReference type="NCBI Taxonomy" id="4113"/>
    <lineage>
        <taxon>Eukaryota</taxon>
        <taxon>Viridiplantae</taxon>
        <taxon>Streptophyta</taxon>
        <taxon>Embryophyta</taxon>
        <taxon>Tracheophyta</taxon>
        <taxon>Spermatophyta</taxon>
        <taxon>Magnoliopsida</taxon>
        <taxon>eudicotyledons</taxon>
        <taxon>Gunneridae</taxon>
        <taxon>Pentapetalae</taxon>
        <taxon>asterids</taxon>
        <taxon>lamiids</taxon>
        <taxon>Solanales</taxon>
        <taxon>Solanaceae</taxon>
        <taxon>Solanoideae</taxon>
        <taxon>Solaneae</taxon>
        <taxon>Solanum</taxon>
    </lineage>
</organism>
<proteinExistence type="predicted"/>